<sequence length="20" mass="2358">MVNPNSKKPGMREHHGMMYL</sequence>
<feature type="compositionally biased region" description="Basic and acidic residues" evidence="1">
    <location>
        <begin position="10"/>
        <end position="20"/>
    </location>
</feature>
<reference evidence="2" key="1">
    <citation type="submission" date="2014-11" db="EMBL/GenBank/DDBJ databases">
        <authorList>
            <person name="Amaro Gonzalez C."/>
        </authorList>
    </citation>
    <scope>NUCLEOTIDE SEQUENCE</scope>
</reference>
<dbReference type="EMBL" id="GBXM01105434">
    <property type="protein sequence ID" value="JAH03143.1"/>
    <property type="molecule type" value="Transcribed_RNA"/>
</dbReference>
<protein>
    <submittedName>
        <fullName evidence="2">Uncharacterized protein</fullName>
    </submittedName>
</protein>
<dbReference type="AlphaFoldDB" id="A0A0E9PH01"/>
<reference evidence="2" key="2">
    <citation type="journal article" date="2015" name="Fish Shellfish Immunol.">
        <title>Early steps in the European eel (Anguilla anguilla)-Vibrio vulnificus interaction in the gills: Role of the RtxA13 toxin.</title>
        <authorList>
            <person name="Callol A."/>
            <person name="Pajuelo D."/>
            <person name="Ebbesson L."/>
            <person name="Teles M."/>
            <person name="MacKenzie S."/>
            <person name="Amaro C."/>
        </authorList>
    </citation>
    <scope>NUCLEOTIDE SEQUENCE</scope>
</reference>
<accession>A0A0E9PH01</accession>
<feature type="region of interest" description="Disordered" evidence="1">
    <location>
        <begin position="1"/>
        <end position="20"/>
    </location>
</feature>
<evidence type="ECO:0000256" key="1">
    <source>
        <dbReference type="SAM" id="MobiDB-lite"/>
    </source>
</evidence>
<evidence type="ECO:0000313" key="2">
    <source>
        <dbReference type="EMBL" id="JAH03143.1"/>
    </source>
</evidence>
<organism evidence="2">
    <name type="scientific">Anguilla anguilla</name>
    <name type="common">European freshwater eel</name>
    <name type="synonym">Muraena anguilla</name>
    <dbReference type="NCBI Taxonomy" id="7936"/>
    <lineage>
        <taxon>Eukaryota</taxon>
        <taxon>Metazoa</taxon>
        <taxon>Chordata</taxon>
        <taxon>Craniata</taxon>
        <taxon>Vertebrata</taxon>
        <taxon>Euteleostomi</taxon>
        <taxon>Actinopterygii</taxon>
        <taxon>Neopterygii</taxon>
        <taxon>Teleostei</taxon>
        <taxon>Anguilliformes</taxon>
        <taxon>Anguillidae</taxon>
        <taxon>Anguilla</taxon>
    </lineage>
</organism>
<name>A0A0E9PH01_ANGAN</name>
<proteinExistence type="predicted"/>